<name>A0AAV4VJH5_9ARAC</name>
<evidence type="ECO:0000313" key="3">
    <source>
        <dbReference type="Proteomes" id="UP001054837"/>
    </source>
</evidence>
<gene>
    <name evidence="2" type="primary">AVEN_67443_1</name>
    <name evidence="2" type="ORF">CDAR_472471</name>
</gene>
<evidence type="ECO:0000256" key="1">
    <source>
        <dbReference type="SAM" id="SignalP"/>
    </source>
</evidence>
<evidence type="ECO:0000313" key="2">
    <source>
        <dbReference type="EMBL" id="GIY70457.1"/>
    </source>
</evidence>
<sequence>MKEAFFIACSLAIAFSTVVLAKDLCPPPNLIQPCKCTSGYPPLTYECSNLTSQETIEKVFEKSLDYPINAMVVDHSSFMYFPVSLWNSKKISILSIEYSSMSSLFDSVLPESNSL</sequence>
<keyword evidence="1" id="KW-0732">Signal</keyword>
<evidence type="ECO:0008006" key="4">
    <source>
        <dbReference type="Google" id="ProtNLM"/>
    </source>
</evidence>
<organism evidence="2 3">
    <name type="scientific">Caerostris darwini</name>
    <dbReference type="NCBI Taxonomy" id="1538125"/>
    <lineage>
        <taxon>Eukaryota</taxon>
        <taxon>Metazoa</taxon>
        <taxon>Ecdysozoa</taxon>
        <taxon>Arthropoda</taxon>
        <taxon>Chelicerata</taxon>
        <taxon>Arachnida</taxon>
        <taxon>Araneae</taxon>
        <taxon>Araneomorphae</taxon>
        <taxon>Entelegynae</taxon>
        <taxon>Araneoidea</taxon>
        <taxon>Araneidae</taxon>
        <taxon>Caerostris</taxon>
    </lineage>
</organism>
<keyword evidence="3" id="KW-1185">Reference proteome</keyword>
<reference evidence="2 3" key="1">
    <citation type="submission" date="2021-06" db="EMBL/GenBank/DDBJ databases">
        <title>Caerostris darwini draft genome.</title>
        <authorList>
            <person name="Kono N."/>
            <person name="Arakawa K."/>
        </authorList>
    </citation>
    <scope>NUCLEOTIDE SEQUENCE [LARGE SCALE GENOMIC DNA]</scope>
</reference>
<accession>A0AAV4VJH5</accession>
<dbReference type="Proteomes" id="UP001054837">
    <property type="component" value="Unassembled WGS sequence"/>
</dbReference>
<comment type="caution">
    <text evidence="2">The sequence shown here is derived from an EMBL/GenBank/DDBJ whole genome shotgun (WGS) entry which is preliminary data.</text>
</comment>
<proteinExistence type="predicted"/>
<dbReference type="EMBL" id="BPLQ01013177">
    <property type="protein sequence ID" value="GIY70457.1"/>
    <property type="molecule type" value="Genomic_DNA"/>
</dbReference>
<dbReference type="AlphaFoldDB" id="A0AAV4VJH5"/>
<feature type="chain" id="PRO_5043741634" description="Wall-associated receptor kinase galacturonan-binding domain-containing protein" evidence="1">
    <location>
        <begin position="22"/>
        <end position="115"/>
    </location>
</feature>
<protein>
    <recommendedName>
        <fullName evidence="4">Wall-associated receptor kinase galacturonan-binding domain-containing protein</fullName>
    </recommendedName>
</protein>
<feature type="signal peptide" evidence="1">
    <location>
        <begin position="1"/>
        <end position="21"/>
    </location>
</feature>